<dbReference type="InterPro" id="IPR045155">
    <property type="entry name" value="Beta-lactam_cat"/>
</dbReference>
<comment type="caution">
    <text evidence="6">The sequence shown here is derived from an EMBL/GenBank/DDBJ whole genome shotgun (WGS) entry which is preliminary data.</text>
</comment>
<evidence type="ECO:0000313" key="7">
    <source>
        <dbReference type="Proteomes" id="UP000587991"/>
    </source>
</evidence>
<dbReference type="Gene3D" id="3.40.710.10">
    <property type="entry name" value="DD-peptidase/beta-lactamase superfamily"/>
    <property type="match status" value="1"/>
</dbReference>
<evidence type="ECO:0000256" key="3">
    <source>
        <dbReference type="ARBA" id="ARBA00012865"/>
    </source>
</evidence>
<dbReference type="Proteomes" id="UP000587991">
    <property type="component" value="Unassembled WGS sequence"/>
</dbReference>
<evidence type="ECO:0000313" key="6">
    <source>
        <dbReference type="EMBL" id="NLR74559.1"/>
    </source>
</evidence>
<evidence type="ECO:0000256" key="1">
    <source>
        <dbReference type="ARBA" id="ARBA00001526"/>
    </source>
</evidence>
<dbReference type="InterPro" id="IPR000871">
    <property type="entry name" value="Beta-lactam_class-A"/>
</dbReference>
<feature type="chain" id="PRO_5032478361" description="beta-lactamase" evidence="4">
    <location>
        <begin position="23"/>
        <end position="295"/>
    </location>
</feature>
<dbReference type="Pfam" id="PF13354">
    <property type="entry name" value="Beta-lactamase2"/>
    <property type="match status" value="1"/>
</dbReference>
<keyword evidence="7" id="KW-1185">Reference proteome</keyword>
<proteinExistence type="inferred from homology"/>
<accession>A0A847SB49</accession>
<keyword evidence="4" id="KW-0732">Signal</keyword>
<dbReference type="PRINTS" id="PR00118">
    <property type="entry name" value="BLACTAMASEA"/>
</dbReference>
<protein>
    <recommendedName>
        <fullName evidence="3">beta-lactamase</fullName>
        <ecNumber evidence="3">3.5.2.6</ecNumber>
    </recommendedName>
</protein>
<dbReference type="SUPFAM" id="SSF56601">
    <property type="entry name" value="beta-lactamase/transpeptidase-like"/>
    <property type="match status" value="1"/>
</dbReference>
<dbReference type="GO" id="GO:0008800">
    <property type="term" value="F:beta-lactamase activity"/>
    <property type="evidence" value="ECO:0007669"/>
    <property type="project" value="UniProtKB-EC"/>
</dbReference>
<dbReference type="GO" id="GO:0030655">
    <property type="term" value="P:beta-lactam antibiotic catabolic process"/>
    <property type="evidence" value="ECO:0007669"/>
    <property type="project" value="InterPro"/>
</dbReference>
<dbReference type="EMBL" id="JABAIM010000001">
    <property type="protein sequence ID" value="NLR74559.1"/>
    <property type="molecule type" value="Genomic_DNA"/>
</dbReference>
<comment type="similarity">
    <text evidence="2">Belongs to the class-A beta-lactamase family.</text>
</comment>
<evidence type="ECO:0000259" key="5">
    <source>
        <dbReference type="Pfam" id="PF13354"/>
    </source>
</evidence>
<dbReference type="EC" id="3.5.2.6" evidence="3"/>
<sequence length="295" mass="32468">MQRRTFMLGSVAALLLPSFAHASNPKSDLGKVSDAIFLQQLQALQQSLGGRLGVSVQDVQGKRTLAFQAEQRFPMCSSFKWLLAAAILRRVDEGKLSLQKRIHYGKEELLPWSPITEQHVADGMTIGGLCEATVTTSDNPAANLLLRQLGGPSMWTEFVRGLGDKVTRLDRWEPELNSAIVNDERDTTTSAAMVADLQRLLLADALKPASRARLLRWMRATETSDQRLRHQLPKGWTLADKTGTGDNGTAADVGLYVSPQGKPLLVAVYLTQAKQSREQQEAVIARVGELARAWL</sequence>
<feature type="domain" description="Beta-lactamase class A catalytic" evidence="5">
    <location>
        <begin position="53"/>
        <end position="269"/>
    </location>
</feature>
<evidence type="ECO:0000256" key="4">
    <source>
        <dbReference type="SAM" id="SignalP"/>
    </source>
</evidence>
<name>A0A847SB49_9NEIS</name>
<dbReference type="InterPro" id="IPR012338">
    <property type="entry name" value="Beta-lactam/transpept-like"/>
</dbReference>
<reference evidence="6 7" key="1">
    <citation type="submission" date="2020-04" db="EMBL/GenBank/DDBJ databases">
        <title>Draft genome of Leeia sp. IMCC25680.</title>
        <authorList>
            <person name="Song J."/>
            <person name="Cho J.-C."/>
        </authorList>
    </citation>
    <scope>NUCLEOTIDE SEQUENCE [LARGE SCALE GENOMIC DNA]</scope>
    <source>
        <strain evidence="6 7">IMCC25680</strain>
    </source>
</reference>
<dbReference type="GO" id="GO:0046677">
    <property type="term" value="P:response to antibiotic"/>
    <property type="evidence" value="ECO:0007669"/>
    <property type="project" value="InterPro"/>
</dbReference>
<feature type="signal peptide" evidence="4">
    <location>
        <begin position="1"/>
        <end position="22"/>
    </location>
</feature>
<dbReference type="PANTHER" id="PTHR35333">
    <property type="entry name" value="BETA-LACTAMASE"/>
    <property type="match status" value="1"/>
</dbReference>
<dbReference type="PANTHER" id="PTHR35333:SF3">
    <property type="entry name" value="BETA-LACTAMASE-TYPE TRANSPEPTIDASE FOLD CONTAINING PROTEIN"/>
    <property type="match status" value="1"/>
</dbReference>
<dbReference type="AlphaFoldDB" id="A0A847SB49"/>
<comment type="catalytic activity">
    <reaction evidence="1">
        <text>a beta-lactam + H2O = a substituted beta-amino acid</text>
        <dbReference type="Rhea" id="RHEA:20401"/>
        <dbReference type="ChEBI" id="CHEBI:15377"/>
        <dbReference type="ChEBI" id="CHEBI:35627"/>
        <dbReference type="ChEBI" id="CHEBI:140347"/>
        <dbReference type="EC" id="3.5.2.6"/>
    </reaction>
</comment>
<dbReference type="NCBIfam" id="NF033103">
    <property type="entry name" value="bla_class_A"/>
    <property type="match status" value="1"/>
</dbReference>
<evidence type="ECO:0000256" key="2">
    <source>
        <dbReference type="ARBA" id="ARBA00009009"/>
    </source>
</evidence>
<dbReference type="RefSeq" id="WP_168876170.1">
    <property type="nucleotide sequence ID" value="NZ_JABAIM010000001.1"/>
</dbReference>
<gene>
    <name evidence="6" type="primary">bla</name>
    <name evidence="6" type="ORF">HF682_05245</name>
</gene>
<organism evidence="6 7">
    <name type="scientific">Leeia aquatica</name>
    <dbReference type="NCBI Taxonomy" id="2725557"/>
    <lineage>
        <taxon>Bacteria</taxon>
        <taxon>Pseudomonadati</taxon>
        <taxon>Pseudomonadota</taxon>
        <taxon>Betaproteobacteria</taxon>
        <taxon>Neisseriales</taxon>
        <taxon>Leeiaceae</taxon>
        <taxon>Leeia</taxon>
    </lineage>
</organism>